<keyword evidence="3" id="KW-1185">Reference proteome</keyword>
<dbReference type="Gene3D" id="3.40.50.11440">
    <property type="match status" value="1"/>
</dbReference>
<dbReference type="Pfam" id="PF09861">
    <property type="entry name" value="Lar_N"/>
    <property type="match status" value="1"/>
</dbReference>
<evidence type="ECO:0000259" key="1">
    <source>
        <dbReference type="Pfam" id="PF09861"/>
    </source>
</evidence>
<reference evidence="2 3" key="1">
    <citation type="submission" date="2024-10" db="EMBL/GenBank/DDBJ databases">
        <authorList>
            <person name="Sang B.-I."/>
            <person name="Prabhaharan D."/>
        </authorList>
    </citation>
    <scope>NUCLEOTIDE SEQUENCE [LARGE SCALE GENOMIC DNA]</scope>
    <source>
        <strain evidence="2 3">MH</strain>
    </source>
</reference>
<proteinExistence type="predicted"/>
<dbReference type="RefSeq" id="WP_059075426.1">
    <property type="nucleotide sequence ID" value="NZ_CP171746.1"/>
</dbReference>
<organism evidence="2 3">
    <name type="scientific">Megasphaera hexanoica</name>
    <dbReference type="NCBI Taxonomy" id="1675036"/>
    <lineage>
        <taxon>Bacteria</taxon>
        <taxon>Bacillati</taxon>
        <taxon>Bacillota</taxon>
        <taxon>Negativicutes</taxon>
        <taxon>Veillonellales</taxon>
        <taxon>Veillonellaceae</taxon>
        <taxon>Megasphaera</taxon>
    </lineage>
</organism>
<evidence type="ECO:0000313" key="2">
    <source>
        <dbReference type="EMBL" id="MFG6273448.1"/>
    </source>
</evidence>
<feature type="domain" description="LarA-like N-terminal" evidence="1">
    <location>
        <begin position="65"/>
        <end position="192"/>
    </location>
</feature>
<evidence type="ECO:0000313" key="3">
    <source>
        <dbReference type="Proteomes" id="UP001605989"/>
    </source>
</evidence>
<accession>A0ABW7DPZ0</accession>
<comment type="caution">
    <text evidence="2">The sequence shown here is derived from an EMBL/GenBank/DDBJ whole genome shotgun (WGS) entry which is preliminary data.</text>
</comment>
<dbReference type="InterPro" id="IPR018657">
    <property type="entry name" value="LarA-like_N"/>
</dbReference>
<dbReference type="Proteomes" id="UP001605989">
    <property type="component" value="Unassembled WGS sequence"/>
</dbReference>
<name>A0ABW7DPZ0_9FIRM</name>
<gene>
    <name evidence="2" type="ORF">ACGTZG_09635</name>
</gene>
<sequence length="416" mass="45285">MKRDMLDLKKQELPHLIRVRQHFPTDCISDIPAAVRQELDKLTLNDKLRDKQIAITAGSRGIANIATIIRSIADYVKTKGGHPFIVPAMGSHGGATAQGQIDVLKGYGITEETMDCPIRSSMETVYLGETENGAPVYFDKNAYESDGIIVCNRVKPHTDFSAPNESGIVKMIAIGLGKKDGCSAMHAHGLAQSIAQSCKVSLEKAPILCGLAIVENSNDQTYLLQGVPVETYIETDAKLQLLARSLVPHLPGSQYDLVVVKEIGKIYSGTGMDTKVIGRIRVRGVEEPTSPDIHMLVALRMNEHSYGNALGIGLADITTKGLVSQIDRESMYSNLIPTTYLERGKIPVYFDTEEEAISQAYALANPGPDGRIAIIENTLHVQELLVSAQVVKENPELEVLEQDVPVAYTPDGILDV</sequence>
<dbReference type="EMBL" id="JBIEKR010000007">
    <property type="protein sequence ID" value="MFG6273448.1"/>
    <property type="molecule type" value="Genomic_DNA"/>
</dbReference>
<protein>
    <submittedName>
        <fullName evidence="2">Lactate racemase domain-containing protein</fullName>
    </submittedName>
</protein>